<dbReference type="Proteomes" id="UP001235939">
    <property type="component" value="Chromosome 14"/>
</dbReference>
<evidence type="ECO:0000259" key="3">
    <source>
        <dbReference type="PROSITE" id="PS50158"/>
    </source>
</evidence>
<reference evidence="4 5" key="1">
    <citation type="submission" date="2022-01" db="EMBL/GenBank/DDBJ databases">
        <title>A chromosomal length assembly of Cordylochernes scorpioides.</title>
        <authorList>
            <person name="Zeh D."/>
            <person name="Zeh J."/>
        </authorList>
    </citation>
    <scope>NUCLEOTIDE SEQUENCE [LARGE SCALE GENOMIC DNA]</scope>
    <source>
        <strain evidence="4">IN4F17</strain>
        <tissue evidence="4">Whole Body</tissue>
    </source>
</reference>
<protein>
    <recommendedName>
        <fullName evidence="3">CCHC-type domain-containing protein</fullName>
    </recommendedName>
</protein>
<name>A0ABY6L9T5_9ARAC</name>
<keyword evidence="1" id="KW-0862">Zinc</keyword>
<organism evidence="4 5">
    <name type="scientific">Cordylochernes scorpioides</name>
    <dbReference type="NCBI Taxonomy" id="51811"/>
    <lineage>
        <taxon>Eukaryota</taxon>
        <taxon>Metazoa</taxon>
        <taxon>Ecdysozoa</taxon>
        <taxon>Arthropoda</taxon>
        <taxon>Chelicerata</taxon>
        <taxon>Arachnida</taxon>
        <taxon>Pseudoscorpiones</taxon>
        <taxon>Cheliferoidea</taxon>
        <taxon>Chernetidae</taxon>
        <taxon>Cordylochernes</taxon>
    </lineage>
</organism>
<dbReference type="EMBL" id="CP092876">
    <property type="protein sequence ID" value="UYV76678.1"/>
    <property type="molecule type" value="Genomic_DNA"/>
</dbReference>
<dbReference type="SUPFAM" id="SSF56219">
    <property type="entry name" value="DNase I-like"/>
    <property type="match status" value="1"/>
</dbReference>
<dbReference type="InterPro" id="IPR036691">
    <property type="entry name" value="Endo/exonu/phosph_ase_sf"/>
</dbReference>
<dbReference type="Gene3D" id="3.60.10.10">
    <property type="entry name" value="Endonuclease/exonuclease/phosphatase"/>
    <property type="match status" value="1"/>
</dbReference>
<feature type="domain" description="CCHC-type" evidence="3">
    <location>
        <begin position="104"/>
        <end position="120"/>
    </location>
</feature>
<accession>A0ABY6L9T5</accession>
<keyword evidence="5" id="KW-1185">Reference proteome</keyword>
<evidence type="ECO:0000256" key="1">
    <source>
        <dbReference type="PROSITE-ProRule" id="PRU00047"/>
    </source>
</evidence>
<evidence type="ECO:0000313" key="4">
    <source>
        <dbReference type="EMBL" id="UYV76678.1"/>
    </source>
</evidence>
<keyword evidence="1" id="KW-0479">Metal-binding</keyword>
<dbReference type="InterPro" id="IPR001878">
    <property type="entry name" value="Znf_CCHC"/>
</dbReference>
<evidence type="ECO:0000256" key="2">
    <source>
        <dbReference type="SAM" id="MobiDB-lite"/>
    </source>
</evidence>
<dbReference type="PROSITE" id="PS50158">
    <property type="entry name" value="ZF_CCHC"/>
    <property type="match status" value="1"/>
</dbReference>
<proteinExistence type="predicted"/>
<gene>
    <name evidence="4" type="ORF">LAZ67_14001719</name>
</gene>
<evidence type="ECO:0000313" key="5">
    <source>
        <dbReference type="Proteomes" id="UP001235939"/>
    </source>
</evidence>
<feature type="region of interest" description="Disordered" evidence="2">
    <location>
        <begin position="517"/>
        <end position="537"/>
    </location>
</feature>
<sequence>MVYLQYFPEFTPVDYIKALENKLGKSCVVQLAKASGQVLDPEALLPGGLYCPCREFFRRLHLAGLKKDGIHPHEQREKITDLPKKIVMTAKGGSALAYLEYGFRCFKCYRMGHKRMNCPRIISIWRQRIRPRLIFSSGVQVIGQRVLSPGKIASFDVTIQGMKETFINCHFSHAPDERLQQLQAITAAAVNDDAWVLGDLNISEESASDIASGSVEALGELLDRANLVDVSAIFDAAHLPTKIFSCGSRVDASRLDRVLLPSRLSNRVTRYWSLYYKNSDHRAVLLQIGEAPEPRPPCIASMLRSRRIWPPPSSPSTTCVATTTTTSRGQEFVQIKLEDVSTNSDYPSLPDLGRALRLRCRGPSSTTFYDSAGRVITGPAVRDLAFANLKESFSHPSCSPEDIDGFLLGFTLRATIEESDLLHRYGIGEEEIVTAIGRLPTGKAAGWDDLPCELFRGFEDFFASALCRVFEVSQLCGALPSSMRRSEMSLIAKTHGGLGLAGLRPLFANDGLQSPERSPLLATATSSPGHQASDVRSSLRQSAASLRGVGSSALRCTAHYPAAGTVAPSRQHPLLHQLIFSPAMRLLGAQCRRCRAAGPARPSQSSTSGLSPGADQAVFVEAFIIIQQPPDLQRWIFGHDLEDDTLAIMASAKTRIYKHFLGLEMRGVQEDPLLENQLIERQDVIFPKVGGSKKRPHYPDHAKPATKKGCVQALGIPLNSRRPPVTPRPSKWNECQTTRQKQTTFRVRSAAGQAGQCVYLKFCPDFTQEELFRALETKLEEGLNIKDVTLRAFPLGKRAERIVLGNVLFFVEAADLVTALRPYGQVTSIIQKMMQLEDSCWANARREAFITLRDGVKPFQIPARLGVKQGHKRVNCPRKTGLQEVKLVLPVDAPATRTQGWTRPPSTSNTVPSAALTPAASAALPADHTPAAVDTAPLPSRSSNAQQEDLTPKKIPIRAL</sequence>
<feature type="compositionally biased region" description="Polar residues" evidence="2">
    <location>
        <begin position="940"/>
        <end position="949"/>
    </location>
</feature>
<keyword evidence="1" id="KW-0863">Zinc-finger</keyword>
<feature type="region of interest" description="Disordered" evidence="2">
    <location>
        <begin position="926"/>
        <end position="960"/>
    </location>
</feature>